<comment type="caution">
    <text evidence="3">The sequence shown here is derived from an EMBL/GenBank/DDBJ whole genome shotgun (WGS) entry which is preliminary data.</text>
</comment>
<keyword evidence="4" id="KW-1185">Reference proteome</keyword>
<feature type="compositionally biased region" description="Basic and acidic residues" evidence="1">
    <location>
        <begin position="57"/>
        <end position="68"/>
    </location>
</feature>
<evidence type="ECO:0000259" key="2">
    <source>
        <dbReference type="Pfam" id="PF13843"/>
    </source>
</evidence>
<evidence type="ECO:0000313" key="4">
    <source>
        <dbReference type="Proteomes" id="UP001162156"/>
    </source>
</evidence>
<reference evidence="3" key="1">
    <citation type="journal article" date="2023" name="Insect Mol. Biol.">
        <title>Genome sequencing provides insights into the evolution of gene families encoding plant cell wall-degrading enzymes in longhorned beetles.</title>
        <authorList>
            <person name="Shin N.R."/>
            <person name="Okamura Y."/>
            <person name="Kirsch R."/>
            <person name="Pauchet Y."/>
        </authorList>
    </citation>
    <scope>NUCLEOTIDE SEQUENCE</scope>
    <source>
        <strain evidence="3">RBIC_L_NR</strain>
    </source>
</reference>
<dbReference type="Pfam" id="PF13843">
    <property type="entry name" value="DDE_Tnp_1_7"/>
    <property type="match status" value="1"/>
</dbReference>
<name>A0AAV8ZWN9_9CUCU</name>
<accession>A0AAV8ZWN9</accession>
<evidence type="ECO:0000313" key="3">
    <source>
        <dbReference type="EMBL" id="KAJ8971661.1"/>
    </source>
</evidence>
<dbReference type="EMBL" id="JANEYF010000177">
    <property type="protein sequence ID" value="KAJ8971661.1"/>
    <property type="molecule type" value="Genomic_DNA"/>
</dbReference>
<evidence type="ECO:0000256" key="1">
    <source>
        <dbReference type="SAM" id="MobiDB-lite"/>
    </source>
</evidence>
<gene>
    <name evidence="3" type="ORF">NQ314_000584</name>
</gene>
<dbReference type="AlphaFoldDB" id="A0AAV8ZWN9"/>
<feature type="domain" description="PiggyBac transposable element-derived protein" evidence="2">
    <location>
        <begin position="117"/>
        <end position="464"/>
    </location>
</feature>
<protein>
    <recommendedName>
        <fullName evidence="2">PiggyBac transposable element-derived protein domain-containing protein</fullName>
    </recommendedName>
</protein>
<dbReference type="PANTHER" id="PTHR46599">
    <property type="entry name" value="PIGGYBAC TRANSPOSABLE ELEMENT-DERIVED PROTEIN 4"/>
    <property type="match status" value="1"/>
</dbReference>
<feature type="region of interest" description="Disordered" evidence="1">
    <location>
        <begin position="1"/>
        <end position="68"/>
    </location>
</feature>
<feature type="compositionally biased region" description="Acidic residues" evidence="1">
    <location>
        <begin position="20"/>
        <end position="35"/>
    </location>
</feature>
<dbReference type="InterPro" id="IPR029526">
    <property type="entry name" value="PGBD"/>
</dbReference>
<sequence length="470" mass="55059">MASSSPRALSSDELQRIADELSDIEYDNDSDDIPYDSDNSIMDPDYESDDSSSTSEESVRSFPDRNEDLLDINMNGQNEDCDQEMWYSSVIQFQRFIFNGNFGLQKDTIKKSNEIHPYDIFCMMITDDVINMMVVETNRYAEQKLSGVTLTRLSRLTRWKNTSPDEMRLFLGIIMLTGLIQFPTIESYWKKHRIYYHKMFHEIGISYNRFTLLLRMWHFVDNTIDREPSDRTYKIQSLLDKIFNNIQDLYLPGNTIVIDESMLPFRGRLVFRQYNPSKAHKYGIKVYKLFSTKGFAWNLIVYTGKNIKLPGLDHPGSVVISLMEKLLGSNMLLITDNYYTSIPLAQYLYDRQINLCGTFRRNRVGIPQEILKANLVPGDIIARQKKYITVLKWHDKRDVIMLSTCHDDRLDSVGKNRKDGREKKKPRVVINYNSAKQGIDVSDQLSSYYFPVRKSLTWYKKMHMKLYSEL</sequence>
<organism evidence="3 4">
    <name type="scientific">Rhamnusium bicolor</name>
    <dbReference type="NCBI Taxonomy" id="1586634"/>
    <lineage>
        <taxon>Eukaryota</taxon>
        <taxon>Metazoa</taxon>
        <taxon>Ecdysozoa</taxon>
        <taxon>Arthropoda</taxon>
        <taxon>Hexapoda</taxon>
        <taxon>Insecta</taxon>
        <taxon>Pterygota</taxon>
        <taxon>Neoptera</taxon>
        <taxon>Endopterygota</taxon>
        <taxon>Coleoptera</taxon>
        <taxon>Polyphaga</taxon>
        <taxon>Cucujiformia</taxon>
        <taxon>Chrysomeloidea</taxon>
        <taxon>Cerambycidae</taxon>
        <taxon>Lepturinae</taxon>
        <taxon>Rhagiini</taxon>
        <taxon>Rhamnusium</taxon>
    </lineage>
</organism>
<dbReference type="PANTHER" id="PTHR46599:SF3">
    <property type="entry name" value="PIGGYBAC TRANSPOSABLE ELEMENT-DERIVED PROTEIN 4"/>
    <property type="match status" value="1"/>
</dbReference>
<proteinExistence type="predicted"/>
<dbReference type="Proteomes" id="UP001162156">
    <property type="component" value="Unassembled WGS sequence"/>
</dbReference>